<evidence type="ECO:0000313" key="1">
    <source>
        <dbReference type="EMBL" id="CAI5776135.1"/>
    </source>
</evidence>
<evidence type="ECO:0000313" key="2">
    <source>
        <dbReference type="Proteomes" id="UP001178461"/>
    </source>
</evidence>
<sequence>MFNVQVSAGGKTLEERRSSLDAEIDSLTSILADLENSSPYKPRTQQCYARSFCTDTCEEKPGNLLKKKKQQPLLVAVPENLSLLTAAVAPAI</sequence>
<reference evidence="1" key="1">
    <citation type="submission" date="2022-12" db="EMBL/GenBank/DDBJ databases">
        <authorList>
            <person name="Alioto T."/>
            <person name="Alioto T."/>
            <person name="Gomez Garrido J."/>
        </authorList>
    </citation>
    <scope>NUCLEOTIDE SEQUENCE</scope>
</reference>
<protein>
    <submittedName>
        <fullName evidence="1">Uncharacterized protein</fullName>
    </submittedName>
</protein>
<proteinExistence type="predicted"/>
<organism evidence="1 2">
    <name type="scientific">Podarcis lilfordi</name>
    <name type="common">Lilford's wall lizard</name>
    <dbReference type="NCBI Taxonomy" id="74358"/>
    <lineage>
        <taxon>Eukaryota</taxon>
        <taxon>Metazoa</taxon>
        <taxon>Chordata</taxon>
        <taxon>Craniata</taxon>
        <taxon>Vertebrata</taxon>
        <taxon>Euteleostomi</taxon>
        <taxon>Lepidosauria</taxon>
        <taxon>Squamata</taxon>
        <taxon>Bifurcata</taxon>
        <taxon>Unidentata</taxon>
        <taxon>Episquamata</taxon>
        <taxon>Laterata</taxon>
        <taxon>Lacertibaenia</taxon>
        <taxon>Lacertidae</taxon>
        <taxon>Podarcis</taxon>
    </lineage>
</organism>
<dbReference type="AlphaFoldDB" id="A0AA35KDB4"/>
<keyword evidence="2" id="KW-1185">Reference proteome</keyword>
<gene>
    <name evidence="1" type="ORF">PODLI_1B000545</name>
</gene>
<name>A0AA35KDB4_9SAUR</name>
<accession>A0AA35KDB4</accession>
<dbReference type="Proteomes" id="UP001178461">
    <property type="component" value="Chromosome 5"/>
</dbReference>
<dbReference type="EMBL" id="OX395130">
    <property type="protein sequence ID" value="CAI5776135.1"/>
    <property type="molecule type" value="Genomic_DNA"/>
</dbReference>